<dbReference type="PANTHER" id="PTHR30600:SF10">
    <property type="entry name" value="BLL6722 PROTEIN"/>
    <property type="match status" value="1"/>
</dbReference>
<keyword evidence="4 8" id="KW-0732">Signal</keyword>
<dbReference type="InterPro" id="IPR051395">
    <property type="entry name" value="Cytochrome_c_Peroxidase/MauG"/>
</dbReference>
<comment type="caution">
    <text evidence="10">The sequence shown here is derived from an EMBL/GenBank/DDBJ whole genome shotgun (WGS) entry which is preliminary data.</text>
</comment>
<dbReference type="PROSITE" id="PS51007">
    <property type="entry name" value="CYTC"/>
    <property type="match status" value="2"/>
</dbReference>
<evidence type="ECO:0000259" key="9">
    <source>
        <dbReference type="PROSITE" id="PS51007"/>
    </source>
</evidence>
<feature type="chain" id="PRO_5046596917" evidence="8">
    <location>
        <begin position="30"/>
        <end position="388"/>
    </location>
</feature>
<dbReference type="RefSeq" id="WP_377405663.1">
    <property type="nucleotide sequence ID" value="NZ_JBHTFQ010000008.1"/>
</dbReference>
<sequence>MPVKPPRPQLARIAAVMAWAVLAALSVLARPGSGADAVVPGTVEALGERLFFDVNLSWNRTTACASCHDPARAFSDPRGAGSPGDDGVALGDRNAPTAMYAAMVPPLGRTPAGDWVGGLFHDGRAATLAEQAAGPPLNPAEMGMPDRAAVLERLREDSVYVAAFPALFGAGVLDDAAPAFDAMTAALEAFERTERFAPFTSRYDRWLRGEIALTPEEELGRTLFFSQQFTNCSRCHMGAGPTALNETFTDHRHHNIGTPENLALRAVNGVAPGTIDPGLGGVVGDPAALGRIRTPTLRNVAVTGPYMHNGVFADLRTVILYYNSYNTRSEARRINPETGTLFAAPQVPETLALDDLTHGPALDDRRIDALVAFLNALTDAEFEGAHDR</sequence>
<evidence type="ECO:0000256" key="4">
    <source>
        <dbReference type="ARBA" id="ARBA00022729"/>
    </source>
</evidence>
<proteinExistence type="predicted"/>
<dbReference type="InterPro" id="IPR004852">
    <property type="entry name" value="Di-haem_cyt_c_peroxidsae"/>
</dbReference>
<evidence type="ECO:0000313" key="11">
    <source>
        <dbReference type="Proteomes" id="UP001596516"/>
    </source>
</evidence>
<evidence type="ECO:0000256" key="1">
    <source>
        <dbReference type="ARBA" id="ARBA00004196"/>
    </source>
</evidence>
<dbReference type="Proteomes" id="UP001596516">
    <property type="component" value="Unassembled WGS sequence"/>
</dbReference>
<name>A0ABW2UQH9_9RHOB</name>
<gene>
    <name evidence="10" type="ORF">ACFQXB_15535</name>
</gene>
<keyword evidence="6 7" id="KW-0408">Iron</keyword>
<comment type="subcellular location">
    <subcellularLocation>
        <location evidence="1">Cell envelope</location>
    </subcellularLocation>
</comment>
<keyword evidence="11" id="KW-1185">Reference proteome</keyword>
<reference evidence="11" key="1">
    <citation type="journal article" date="2019" name="Int. J. Syst. Evol. Microbiol.">
        <title>The Global Catalogue of Microorganisms (GCM) 10K type strain sequencing project: providing services to taxonomists for standard genome sequencing and annotation.</title>
        <authorList>
            <consortium name="The Broad Institute Genomics Platform"/>
            <consortium name="The Broad Institute Genome Sequencing Center for Infectious Disease"/>
            <person name="Wu L."/>
            <person name="Ma J."/>
        </authorList>
    </citation>
    <scope>NUCLEOTIDE SEQUENCE [LARGE SCALE GENOMIC DNA]</scope>
    <source>
        <strain evidence="11">CGMCC 1.12750</strain>
    </source>
</reference>
<evidence type="ECO:0000313" key="10">
    <source>
        <dbReference type="EMBL" id="MFC7705600.1"/>
    </source>
</evidence>
<dbReference type="SUPFAM" id="SSF46626">
    <property type="entry name" value="Cytochrome c"/>
    <property type="match status" value="2"/>
</dbReference>
<dbReference type="GO" id="GO:0004601">
    <property type="term" value="F:peroxidase activity"/>
    <property type="evidence" value="ECO:0007669"/>
    <property type="project" value="UniProtKB-KW"/>
</dbReference>
<dbReference type="InterPro" id="IPR036909">
    <property type="entry name" value="Cyt_c-like_dom_sf"/>
</dbReference>
<keyword evidence="3 7" id="KW-0479">Metal-binding</keyword>
<dbReference type="Pfam" id="PF03150">
    <property type="entry name" value="CCP_MauG"/>
    <property type="match status" value="1"/>
</dbReference>
<feature type="domain" description="Cytochrome c" evidence="9">
    <location>
        <begin position="42"/>
        <end position="158"/>
    </location>
</feature>
<evidence type="ECO:0000256" key="3">
    <source>
        <dbReference type="ARBA" id="ARBA00022723"/>
    </source>
</evidence>
<feature type="domain" description="Cytochrome c" evidence="9">
    <location>
        <begin position="215"/>
        <end position="378"/>
    </location>
</feature>
<evidence type="ECO:0000256" key="2">
    <source>
        <dbReference type="ARBA" id="ARBA00022617"/>
    </source>
</evidence>
<dbReference type="EMBL" id="JBHTFQ010000008">
    <property type="protein sequence ID" value="MFC7705600.1"/>
    <property type="molecule type" value="Genomic_DNA"/>
</dbReference>
<feature type="signal peptide" evidence="8">
    <location>
        <begin position="1"/>
        <end position="29"/>
    </location>
</feature>
<organism evidence="10 11">
    <name type="scientific">Plastorhodobacter daqingensis</name>
    <dbReference type="NCBI Taxonomy" id="1387281"/>
    <lineage>
        <taxon>Bacteria</taxon>
        <taxon>Pseudomonadati</taxon>
        <taxon>Pseudomonadota</taxon>
        <taxon>Alphaproteobacteria</taxon>
        <taxon>Rhodobacterales</taxon>
        <taxon>Paracoccaceae</taxon>
        <taxon>Plastorhodobacter</taxon>
    </lineage>
</organism>
<evidence type="ECO:0000256" key="5">
    <source>
        <dbReference type="ARBA" id="ARBA00023002"/>
    </source>
</evidence>
<protein>
    <submittedName>
        <fullName evidence="10">Cytochrome-c peroxidase</fullName>
    </submittedName>
</protein>
<evidence type="ECO:0000256" key="6">
    <source>
        <dbReference type="ARBA" id="ARBA00023004"/>
    </source>
</evidence>
<evidence type="ECO:0000256" key="8">
    <source>
        <dbReference type="SAM" id="SignalP"/>
    </source>
</evidence>
<keyword evidence="5" id="KW-0560">Oxidoreductase</keyword>
<evidence type="ECO:0000256" key="7">
    <source>
        <dbReference type="PROSITE-ProRule" id="PRU00433"/>
    </source>
</evidence>
<keyword evidence="10" id="KW-0575">Peroxidase</keyword>
<dbReference type="Gene3D" id="1.10.760.10">
    <property type="entry name" value="Cytochrome c-like domain"/>
    <property type="match status" value="2"/>
</dbReference>
<dbReference type="InterPro" id="IPR009056">
    <property type="entry name" value="Cyt_c-like_dom"/>
</dbReference>
<dbReference type="PANTHER" id="PTHR30600">
    <property type="entry name" value="CYTOCHROME C PEROXIDASE-RELATED"/>
    <property type="match status" value="1"/>
</dbReference>
<keyword evidence="2 7" id="KW-0349">Heme</keyword>
<accession>A0ABW2UQH9</accession>